<dbReference type="EC" id="2.7.7.101" evidence="12"/>
<dbReference type="Proteomes" id="UP000823769">
    <property type="component" value="Unassembled WGS sequence"/>
</dbReference>
<dbReference type="Pfam" id="PF08275">
    <property type="entry name" value="DNAG_N"/>
    <property type="match status" value="1"/>
</dbReference>
<sequence>MIPQETVNLILDTAQIADVVGDYVTLRRRGANYVACCPFHNEKTPSFYVSPAKGIYKCFGCGKSGTAVGFVMEEEHCSYVEALRLLARKYNIEIVEEEESPEELMRRQRRESLLLVSEYAQKFFHDQLRSGEGRAVGYAYFRSRGIEDETIDKFGLGWAPGGRTSFTDAAVAAGYKLEYLVDAGLAVRHDDGSVGDKFRERVMFPIHSVSGRVVAFSGRTLRSDNPAKYVNSPETEIYVKSRNLLGIWFAKSEISRLDKCILVEGNVDMVMMHQLGICNVVASCGTSLTVEQIRLIHKFTENVTIMYDGDSAGIHAALRGINLVLSEGMNVKIVLLPDGEDPDSFSRKHTLEEVQAYIRDGEKDFIAFKTELLLGEAGGDPLKKANLINDIADTIAEIPDAVKRSTYVEYTAAQFGIETQILFDRIAGVRRKMVEDKKAAMRRAERKSSGAEEAQTPRTGEGGTPPMPQALPWTEENKVLAGTEKDLLAFLLSHGCDELVFESDSEFYAGPDAGRPTVADFIRDALESDGTQMANSAYASVYKAYYECYDRGLSQEESVKALLDAPDRTVAEVTAALYSEKYELSVSSFRRSMTTVQSWLAAQVPKTILLYAERRLQDRYDTLVRRLPSASEEEQLDMLKEMKKLQAAQRRIRQKTGREKR</sequence>
<dbReference type="SMART" id="SM00493">
    <property type="entry name" value="TOPRIM"/>
    <property type="match status" value="1"/>
</dbReference>
<dbReference type="CDD" id="cd03364">
    <property type="entry name" value="TOPRIM_DnaG_primases"/>
    <property type="match status" value="1"/>
</dbReference>
<comment type="similarity">
    <text evidence="12">Belongs to the DnaG primase family.</text>
</comment>
<dbReference type="EMBL" id="JADILW010000088">
    <property type="protein sequence ID" value="MBO8480690.1"/>
    <property type="molecule type" value="Genomic_DNA"/>
</dbReference>
<keyword evidence="1 12" id="KW-0240">DNA-directed RNA polymerase</keyword>
<dbReference type="Gene3D" id="3.90.580.10">
    <property type="entry name" value="Zinc finger, CHC2-type domain"/>
    <property type="match status" value="1"/>
</dbReference>
<keyword evidence="2 12" id="KW-0639">Primosome</keyword>
<dbReference type="InterPro" id="IPR036977">
    <property type="entry name" value="DNA_primase_Znf_CHC2"/>
</dbReference>
<reference evidence="15" key="2">
    <citation type="journal article" date="2021" name="PeerJ">
        <title>Extensive microbial diversity within the chicken gut microbiome revealed by metagenomics and culture.</title>
        <authorList>
            <person name="Gilroy R."/>
            <person name="Ravi A."/>
            <person name="Getino M."/>
            <person name="Pursley I."/>
            <person name="Horton D.L."/>
            <person name="Alikhan N.F."/>
            <person name="Baker D."/>
            <person name="Gharbi K."/>
            <person name="Hall N."/>
            <person name="Watson M."/>
            <person name="Adriaenssens E.M."/>
            <person name="Foster-Nyarko E."/>
            <person name="Jarju S."/>
            <person name="Secka A."/>
            <person name="Antonio M."/>
            <person name="Oren A."/>
            <person name="Chaudhuri R.R."/>
            <person name="La Ragione R."/>
            <person name="Hildebrand F."/>
            <person name="Pallen M.J."/>
        </authorList>
    </citation>
    <scope>NUCLEOTIDE SEQUENCE</scope>
    <source>
        <strain evidence="15">B3-1481</strain>
    </source>
</reference>
<dbReference type="InterPro" id="IPR037068">
    <property type="entry name" value="DNA_primase_core_N_sf"/>
</dbReference>
<keyword evidence="8 12" id="KW-0862">Zinc</keyword>
<dbReference type="InterPro" id="IPR050219">
    <property type="entry name" value="DnaG_primase"/>
</dbReference>
<comment type="cofactor">
    <cofactor evidence="12">
        <name>Zn(2+)</name>
        <dbReference type="ChEBI" id="CHEBI:29105"/>
    </cofactor>
    <text evidence="12">Binds 1 zinc ion per monomer.</text>
</comment>
<proteinExistence type="inferred from homology"/>
<keyword evidence="11 12" id="KW-0804">Transcription</keyword>
<evidence type="ECO:0000256" key="13">
    <source>
        <dbReference type="SAM" id="MobiDB-lite"/>
    </source>
</evidence>
<dbReference type="NCBIfam" id="TIGR01391">
    <property type="entry name" value="dnaG"/>
    <property type="match status" value="1"/>
</dbReference>
<name>A0A9D9IYB0_9BACT</name>
<evidence type="ECO:0000256" key="6">
    <source>
        <dbReference type="ARBA" id="ARBA00022723"/>
    </source>
</evidence>
<evidence type="ECO:0000256" key="5">
    <source>
        <dbReference type="ARBA" id="ARBA00022705"/>
    </source>
</evidence>
<dbReference type="InterPro" id="IPR030846">
    <property type="entry name" value="DnaG_bac"/>
</dbReference>
<comment type="domain">
    <text evidence="12">Contains an N-terminal zinc-binding domain, a central core domain that contains the primase activity, and a C-terminal DnaB-binding domain.</text>
</comment>
<dbReference type="InterPro" id="IPR002694">
    <property type="entry name" value="Znf_CHC2"/>
</dbReference>
<evidence type="ECO:0000313" key="15">
    <source>
        <dbReference type="EMBL" id="MBO8480690.1"/>
    </source>
</evidence>
<keyword evidence="4 12" id="KW-0548">Nucleotidyltransferase</keyword>
<evidence type="ECO:0000256" key="11">
    <source>
        <dbReference type="ARBA" id="ARBA00023163"/>
    </source>
</evidence>
<dbReference type="SUPFAM" id="SSF57783">
    <property type="entry name" value="Zinc beta-ribbon"/>
    <property type="match status" value="1"/>
</dbReference>
<evidence type="ECO:0000256" key="8">
    <source>
        <dbReference type="ARBA" id="ARBA00022833"/>
    </source>
</evidence>
<comment type="function">
    <text evidence="12">RNA polymerase that catalyzes the synthesis of short RNA molecules used as primers for DNA polymerase during DNA replication.</text>
</comment>
<evidence type="ECO:0000256" key="10">
    <source>
        <dbReference type="ARBA" id="ARBA00023125"/>
    </source>
</evidence>
<comment type="caution">
    <text evidence="15">The sequence shown here is derived from an EMBL/GenBank/DDBJ whole genome shotgun (WGS) entry which is preliminary data.</text>
</comment>
<feature type="compositionally biased region" description="Basic and acidic residues" evidence="13">
    <location>
        <begin position="439"/>
        <end position="450"/>
    </location>
</feature>
<dbReference type="PROSITE" id="PS50880">
    <property type="entry name" value="TOPRIM"/>
    <property type="match status" value="1"/>
</dbReference>
<dbReference type="InterPro" id="IPR034151">
    <property type="entry name" value="TOPRIM_DnaG_bac"/>
</dbReference>
<dbReference type="InterPro" id="IPR013264">
    <property type="entry name" value="DNAG_N"/>
</dbReference>
<keyword evidence="9" id="KW-0460">Magnesium</keyword>
<dbReference type="Pfam" id="PF13155">
    <property type="entry name" value="Toprim_2"/>
    <property type="match status" value="1"/>
</dbReference>
<dbReference type="SUPFAM" id="SSF56731">
    <property type="entry name" value="DNA primase core"/>
    <property type="match status" value="1"/>
</dbReference>
<dbReference type="GO" id="GO:1990077">
    <property type="term" value="C:primosome complex"/>
    <property type="evidence" value="ECO:0007669"/>
    <property type="project" value="UniProtKB-KW"/>
</dbReference>
<dbReference type="HAMAP" id="MF_00974">
    <property type="entry name" value="DNA_primase_DnaG"/>
    <property type="match status" value="1"/>
</dbReference>
<evidence type="ECO:0000256" key="4">
    <source>
        <dbReference type="ARBA" id="ARBA00022695"/>
    </source>
</evidence>
<dbReference type="GO" id="GO:0005737">
    <property type="term" value="C:cytoplasm"/>
    <property type="evidence" value="ECO:0007669"/>
    <property type="project" value="TreeGrafter"/>
</dbReference>
<evidence type="ECO:0000259" key="14">
    <source>
        <dbReference type="PROSITE" id="PS50880"/>
    </source>
</evidence>
<dbReference type="Gene3D" id="3.40.1360.10">
    <property type="match status" value="1"/>
</dbReference>
<dbReference type="GO" id="GO:0008270">
    <property type="term" value="F:zinc ion binding"/>
    <property type="evidence" value="ECO:0007669"/>
    <property type="project" value="UniProtKB-UniRule"/>
</dbReference>
<comment type="subunit">
    <text evidence="12">Monomer. Interacts with DnaB.</text>
</comment>
<gene>
    <name evidence="12 15" type="primary">dnaG</name>
    <name evidence="15" type="ORF">IAB76_06245</name>
</gene>
<protein>
    <recommendedName>
        <fullName evidence="12">DNA primase</fullName>
        <ecNumber evidence="12">2.7.7.101</ecNumber>
    </recommendedName>
</protein>
<dbReference type="SMART" id="SM00400">
    <property type="entry name" value="ZnF_CHCC"/>
    <property type="match status" value="1"/>
</dbReference>
<keyword evidence="10 12" id="KW-0238">DNA-binding</keyword>
<accession>A0A9D9IYB0</accession>
<keyword evidence="6 12" id="KW-0479">Metal-binding</keyword>
<dbReference type="Gene3D" id="3.90.980.10">
    <property type="entry name" value="DNA primase, catalytic core, N-terminal domain"/>
    <property type="match status" value="1"/>
</dbReference>
<dbReference type="GO" id="GO:0006269">
    <property type="term" value="P:DNA replication, synthesis of primer"/>
    <property type="evidence" value="ECO:0007669"/>
    <property type="project" value="UniProtKB-UniRule"/>
</dbReference>
<dbReference type="AlphaFoldDB" id="A0A9D9IYB0"/>
<evidence type="ECO:0000256" key="9">
    <source>
        <dbReference type="ARBA" id="ARBA00022842"/>
    </source>
</evidence>
<dbReference type="Pfam" id="PF01807">
    <property type="entry name" value="Zn_ribbon_DnaG"/>
    <property type="match status" value="1"/>
</dbReference>
<organism evidence="15 16">
    <name type="scientific">Candidatus Cryptobacteroides avistercoris</name>
    <dbReference type="NCBI Taxonomy" id="2840758"/>
    <lineage>
        <taxon>Bacteria</taxon>
        <taxon>Pseudomonadati</taxon>
        <taxon>Bacteroidota</taxon>
        <taxon>Bacteroidia</taxon>
        <taxon>Bacteroidales</taxon>
        <taxon>Candidatus Cryptobacteroides</taxon>
    </lineage>
</organism>
<evidence type="ECO:0000256" key="7">
    <source>
        <dbReference type="ARBA" id="ARBA00022771"/>
    </source>
</evidence>
<dbReference type="GO" id="GO:0003899">
    <property type="term" value="F:DNA-directed RNA polymerase activity"/>
    <property type="evidence" value="ECO:0007669"/>
    <property type="project" value="UniProtKB-UniRule"/>
</dbReference>
<evidence type="ECO:0000256" key="2">
    <source>
        <dbReference type="ARBA" id="ARBA00022515"/>
    </source>
</evidence>
<evidence type="ECO:0000313" key="16">
    <source>
        <dbReference type="Proteomes" id="UP000823769"/>
    </source>
</evidence>
<keyword evidence="7 12" id="KW-0863">Zinc-finger</keyword>
<keyword evidence="5 12" id="KW-0235">DNA replication</keyword>
<dbReference type="FunFam" id="3.90.580.10:FF:000001">
    <property type="entry name" value="DNA primase"/>
    <property type="match status" value="1"/>
</dbReference>
<feature type="region of interest" description="Disordered" evidence="13">
    <location>
        <begin position="439"/>
        <end position="471"/>
    </location>
</feature>
<reference evidence="15" key="1">
    <citation type="submission" date="2020-10" db="EMBL/GenBank/DDBJ databases">
        <authorList>
            <person name="Gilroy R."/>
        </authorList>
    </citation>
    <scope>NUCLEOTIDE SEQUENCE</scope>
    <source>
        <strain evidence="15">B3-1481</strain>
    </source>
</reference>
<dbReference type="PANTHER" id="PTHR30313:SF2">
    <property type="entry name" value="DNA PRIMASE"/>
    <property type="match status" value="1"/>
</dbReference>
<dbReference type="GO" id="GO:0003677">
    <property type="term" value="F:DNA binding"/>
    <property type="evidence" value="ECO:0007669"/>
    <property type="project" value="UniProtKB-KW"/>
</dbReference>
<dbReference type="InterPro" id="IPR006295">
    <property type="entry name" value="DNA_primase_DnaG"/>
</dbReference>
<dbReference type="PANTHER" id="PTHR30313">
    <property type="entry name" value="DNA PRIMASE"/>
    <property type="match status" value="1"/>
</dbReference>
<feature type="zinc finger region" description="CHC2-type" evidence="12">
    <location>
        <begin position="37"/>
        <end position="61"/>
    </location>
</feature>
<dbReference type="GO" id="GO:0000428">
    <property type="term" value="C:DNA-directed RNA polymerase complex"/>
    <property type="evidence" value="ECO:0007669"/>
    <property type="project" value="UniProtKB-KW"/>
</dbReference>
<feature type="domain" description="Toprim" evidence="14">
    <location>
        <begin position="258"/>
        <end position="339"/>
    </location>
</feature>
<dbReference type="InterPro" id="IPR006171">
    <property type="entry name" value="TOPRIM_dom"/>
</dbReference>
<keyword evidence="3 12" id="KW-0808">Transferase</keyword>
<evidence type="ECO:0000256" key="3">
    <source>
        <dbReference type="ARBA" id="ARBA00022679"/>
    </source>
</evidence>
<evidence type="ECO:0000256" key="12">
    <source>
        <dbReference type="HAMAP-Rule" id="MF_00974"/>
    </source>
</evidence>
<comment type="catalytic activity">
    <reaction evidence="12">
        <text>ssDNA + n NTP = ssDNA/pppN(pN)n-1 hybrid + (n-1) diphosphate.</text>
        <dbReference type="EC" id="2.7.7.101"/>
    </reaction>
</comment>
<evidence type="ECO:0000256" key="1">
    <source>
        <dbReference type="ARBA" id="ARBA00022478"/>
    </source>
</evidence>